<dbReference type="RefSeq" id="WP_006101724.1">
    <property type="nucleotide sequence ID" value="NZ_DS989851.1"/>
</dbReference>
<dbReference type="eggNOG" id="COG1926">
    <property type="taxonomic scope" value="Bacteria"/>
</dbReference>
<dbReference type="Gene3D" id="3.40.50.2020">
    <property type="match status" value="1"/>
</dbReference>
<protein>
    <recommendedName>
        <fullName evidence="1">Phosphoribosyltransferase domain-containing protein</fullName>
    </recommendedName>
</protein>
<dbReference type="Gene3D" id="3.30.1310.20">
    <property type="entry name" value="PRTase-like"/>
    <property type="match status" value="1"/>
</dbReference>
<accession>B4VSR7</accession>
<dbReference type="STRING" id="118168.MC7420_778"/>
<organism evidence="2 3">
    <name type="scientific">Coleofasciculus chthonoplastes PCC 7420</name>
    <dbReference type="NCBI Taxonomy" id="118168"/>
    <lineage>
        <taxon>Bacteria</taxon>
        <taxon>Bacillati</taxon>
        <taxon>Cyanobacteriota</taxon>
        <taxon>Cyanophyceae</taxon>
        <taxon>Coleofasciculales</taxon>
        <taxon>Coleofasciculaceae</taxon>
        <taxon>Coleofasciculus</taxon>
    </lineage>
</organism>
<dbReference type="SUPFAM" id="SSF53271">
    <property type="entry name" value="PRTase-like"/>
    <property type="match status" value="1"/>
</dbReference>
<dbReference type="HOGENOM" id="CLU_083583_0_0_3"/>
<dbReference type="InterPro" id="IPR029057">
    <property type="entry name" value="PRTase-like"/>
</dbReference>
<sequence>MLFKTRKEAGQRLTSDLKEYANRPDVIVLGLPRGGVPVAYEVARGLNAPLDVWLVRKLGAPGHEELAMGAIASGGTRILNKDVVRSLGVSEQAIDQVAAKEQQELERREKAYRGDLPPLELRDRTVLLVDDGLATGASMHAAAVALRQHDPKKIVAAVPVAAPETCKEFKVKVDKIICSETPQPFHAVGLWYDKFDQTTDQEVRDLIERAASQQPTRA</sequence>
<evidence type="ECO:0000313" key="2">
    <source>
        <dbReference type="EMBL" id="EDX74904.1"/>
    </source>
</evidence>
<dbReference type="EMBL" id="DS989851">
    <property type="protein sequence ID" value="EDX74904.1"/>
    <property type="molecule type" value="Genomic_DNA"/>
</dbReference>
<reference evidence="2 3" key="1">
    <citation type="submission" date="2008-07" db="EMBL/GenBank/DDBJ databases">
        <authorList>
            <person name="Tandeau de Marsac N."/>
            <person name="Ferriera S."/>
            <person name="Johnson J."/>
            <person name="Kravitz S."/>
            <person name="Beeson K."/>
            <person name="Sutton G."/>
            <person name="Rogers Y.-H."/>
            <person name="Friedman R."/>
            <person name="Frazier M."/>
            <person name="Venter J.C."/>
        </authorList>
    </citation>
    <scope>NUCLEOTIDE SEQUENCE [LARGE SCALE GENOMIC DNA]</scope>
    <source>
        <strain evidence="2 3">PCC 7420</strain>
    </source>
</reference>
<dbReference type="Pfam" id="PF00156">
    <property type="entry name" value="Pribosyltran"/>
    <property type="match status" value="1"/>
</dbReference>
<dbReference type="Proteomes" id="UP000003835">
    <property type="component" value="Unassembled WGS sequence"/>
</dbReference>
<name>B4VSR7_9CYAN</name>
<dbReference type="AlphaFoldDB" id="B4VSR7"/>
<feature type="domain" description="Phosphoribosyltransferase" evidence="1">
    <location>
        <begin position="8"/>
        <end position="175"/>
    </location>
</feature>
<gene>
    <name evidence="2" type="ORF">MC7420_778</name>
</gene>
<keyword evidence="3" id="KW-1185">Reference proteome</keyword>
<dbReference type="CDD" id="cd06223">
    <property type="entry name" value="PRTases_typeI"/>
    <property type="match status" value="1"/>
</dbReference>
<proteinExistence type="predicted"/>
<dbReference type="InterPro" id="IPR000836">
    <property type="entry name" value="PRTase_dom"/>
</dbReference>
<evidence type="ECO:0000313" key="3">
    <source>
        <dbReference type="Proteomes" id="UP000003835"/>
    </source>
</evidence>
<evidence type="ECO:0000259" key="1">
    <source>
        <dbReference type="Pfam" id="PF00156"/>
    </source>
</evidence>